<gene>
    <name evidence="3" type="ORF">ADUPG1_011086</name>
</gene>
<protein>
    <submittedName>
        <fullName evidence="3">Uncharacterized protein</fullName>
    </submittedName>
</protein>
<feature type="transmembrane region" description="Helical" evidence="2">
    <location>
        <begin position="138"/>
        <end position="162"/>
    </location>
</feature>
<organism evidence="3 4">
    <name type="scientific">Aduncisulcus paluster</name>
    <dbReference type="NCBI Taxonomy" id="2918883"/>
    <lineage>
        <taxon>Eukaryota</taxon>
        <taxon>Metamonada</taxon>
        <taxon>Carpediemonas-like organisms</taxon>
        <taxon>Aduncisulcus</taxon>
    </lineage>
</organism>
<dbReference type="Proteomes" id="UP001057375">
    <property type="component" value="Unassembled WGS sequence"/>
</dbReference>
<feature type="region of interest" description="Disordered" evidence="1">
    <location>
        <begin position="418"/>
        <end position="462"/>
    </location>
</feature>
<evidence type="ECO:0000256" key="1">
    <source>
        <dbReference type="SAM" id="MobiDB-lite"/>
    </source>
</evidence>
<keyword evidence="2" id="KW-0472">Membrane</keyword>
<keyword evidence="2" id="KW-1133">Transmembrane helix</keyword>
<feature type="compositionally biased region" description="Basic and acidic residues" evidence="1">
    <location>
        <begin position="453"/>
        <end position="462"/>
    </location>
</feature>
<keyword evidence="2" id="KW-0812">Transmembrane</keyword>
<evidence type="ECO:0000313" key="3">
    <source>
        <dbReference type="EMBL" id="GKT17344.1"/>
    </source>
</evidence>
<evidence type="ECO:0000313" key="4">
    <source>
        <dbReference type="Proteomes" id="UP001057375"/>
    </source>
</evidence>
<dbReference type="EMBL" id="BQXS01011841">
    <property type="protein sequence ID" value="GKT17344.1"/>
    <property type="molecule type" value="Genomic_DNA"/>
</dbReference>
<comment type="caution">
    <text evidence="3">The sequence shown here is derived from an EMBL/GenBank/DDBJ whole genome shotgun (WGS) entry which is preliminary data.</text>
</comment>
<keyword evidence="4" id="KW-1185">Reference proteome</keyword>
<feature type="transmembrane region" description="Helical" evidence="2">
    <location>
        <begin position="109"/>
        <end position="132"/>
    </location>
</feature>
<sequence length="462" mass="51457">MVNFHILGQRGVYYKDHTILFPPNLNYDLFPLICGPQKNIITSYEEDWFESDVSESQYLQLVGFLNCCIRTFHSYHSQKLRSNIFKLNGTDDRSCQECMNKMKYCSSQGFIIFSIILGIFLASCGALFMFVIDLGESLSFLPLILLSVGALFLLFGLLGLCIGKDALKYYSANPVYFLNYLQLCCAYINESQLIKKGMYLLVDPSCFSQVKPFSAPSFELYFAILRIDILQSIGNLPVSFRNSLQMAGLSPILQSSSDDPSSANPVYFLNYLQLCCTYINESQLIKKGMYLLVDPSCFSQVKPFSAPSFELYFAILRIDILQSIGNLPVSFRNSLQMAGLSPILQSSSDDPSSSPMLPLLTGSVPLLSMAKDSAAHVYRVTSLRADPFTVCDMPESIIANMQRAHLLSKINQILSGRAKGNAVSKKKQKKSSPAEAGIFGEMKKGRHGLQVDSMERDLEGGL</sequence>
<accession>A0ABQ5JYN5</accession>
<proteinExistence type="predicted"/>
<evidence type="ECO:0000256" key="2">
    <source>
        <dbReference type="SAM" id="Phobius"/>
    </source>
</evidence>
<name>A0ABQ5JYN5_9EUKA</name>
<reference evidence="3" key="1">
    <citation type="submission" date="2022-03" db="EMBL/GenBank/DDBJ databases">
        <title>Draft genome sequence of Aduncisulcus paluster, a free-living microaerophilic Fornicata.</title>
        <authorList>
            <person name="Yuyama I."/>
            <person name="Kume K."/>
            <person name="Tamura T."/>
            <person name="Inagaki Y."/>
            <person name="Hashimoto T."/>
        </authorList>
    </citation>
    <scope>NUCLEOTIDE SEQUENCE</scope>
    <source>
        <strain evidence="3">NY0171</strain>
    </source>
</reference>